<comment type="caution">
    <text evidence="1">The sequence shown here is derived from an EMBL/GenBank/DDBJ whole genome shotgun (WGS) entry which is preliminary data.</text>
</comment>
<dbReference type="EMBL" id="CACTIH010005433">
    <property type="protein sequence ID" value="CAA2992252.1"/>
    <property type="molecule type" value="Genomic_DNA"/>
</dbReference>
<dbReference type="Gramene" id="OE9A045070T1">
    <property type="protein sequence ID" value="OE9A045070C1"/>
    <property type="gene ID" value="OE9A045070"/>
</dbReference>
<dbReference type="OrthoDB" id="270584at2759"/>
<accession>A0A8S0SI57</accession>
<evidence type="ECO:0000313" key="1">
    <source>
        <dbReference type="EMBL" id="CAA2992252.1"/>
    </source>
</evidence>
<dbReference type="Proteomes" id="UP000594638">
    <property type="component" value="Unassembled WGS sequence"/>
</dbReference>
<organism evidence="1 2">
    <name type="scientific">Olea europaea subsp. europaea</name>
    <dbReference type="NCBI Taxonomy" id="158383"/>
    <lineage>
        <taxon>Eukaryota</taxon>
        <taxon>Viridiplantae</taxon>
        <taxon>Streptophyta</taxon>
        <taxon>Embryophyta</taxon>
        <taxon>Tracheophyta</taxon>
        <taxon>Spermatophyta</taxon>
        <taxon>Magnoliopsida</taxon>
        <taxon>eudicotyledons</taxon>
        <taxon>Gunneridae</taxon>
        <taxon>Pentapetalae</taxon>
        <taxon>asterids</taxon>
        <taxon>lamiids</taxon>
        <taxon>Lamiales</taxon>
        <taxon>Oleaceae</taxon>
        <taxon>Oleeae</taxon>
        <taxon>Olea</taxon>
    </lineage>
</organism>
<evidence type="ECO:0000313" key="2">
    <source>
        <dbReference type="Proteomes" id="UP000594638"/>
    </source>
</evidence>
<keyword evidence="2" id="KW-1185">Reference proteome</keyword>
<dbReference type="AlphaFoldDB" id="A0A8S0SI57"/>
<sequence length="185" mass="20992">MKQIKPSFIGAVCKEVPKIVRAQVAAAKDHPRIAAKSLSKIYPKSITSVYQLPPFLSLKEHALDLDEELVKGYGSIDALIELIRTAAYTDQGRSLREAVETTTGLNAIDVECGPTVRDAEAYEVKSKEKSKKMKRKPKQPQGFPIRLKDKRELKLEVLELLLLKRLARMAEVGRRWRYLSMVKFQ</sequence>
<reference evidence="1 2" key="1">
    <citation type="submission" date="2019-12" db="EMBL/GenBank/DDBJ databases">
        <authorList>
            <person name="Alioto T."/>
            <person name="Alioto T."/>
            <person name="Gomez Garrido J."/>
        </authorList>
    </citation>
    <scope>NUCLEOTIDE SEQUENCE [LARGE SCALE GENOMIC DNA]</scope>
</reference>
<name>A0A8S0SI57_OLEEU</name>
<protein>
    <submittedName>
        <fullName evidence="1">Uncharacterized protein</fullName>
    </submittedName>
</protein>
<proteinExistence type="predicted"/>
<gene>
    <name evidence="1" type="ORF">OLEA9_A045070</name>
</gene>